<evidence type="ECO:0000256" key="11">
    <source>
        <dbReference type="ARBA" id="ARBA00022840"/>
    </source>
</evidence>
<evidence type="ECO:0000259" key="15">
    <source>
        <dbReference type="Pfam" id="PF23559"/>
    </source>
</evidence>
<organism evidence="16 17">
    <name type="scientific">Capsicum annuum</name>
    <name type="common">Capsicum pepper</name>
    <dbReference type="NCBI Taxonomy" id="4072"/>
    <lineage>
        <taxon>Eukaryota</taxon>
        <taxon>Viridiplantae</taxon>
        <taxon>Streptophyta</taxon>
        <taxon>Embryophyta</taxon>
        <taxon>Tracheophyta</taxon>
        <taxon>Spermatophyta</taxon>
        <taxon>Magnoliopsida</taxon>
        <taxon>eudicotyledons</taxon>
        <taxon>Gunneridae</taxon>
        <taxon>Pentapetalae</taxon>
        <taxon>asterids</taxon>
        <taxon>lamiids</taxon>
        <taxon>Solanales</taxon>
        <taxon>Solanaceae</taxon>
        <taxon>Solanoideae</taxon>
        <taxon>Capsiceae</taxon>
        <taxon>Capsicum</taxon>
    </lineage>
</organism>
<keyword evidence="10" id="KW-0611">Plant defense</keyword>
<dbReference type="Gene3D" id="1.10.8.430">
    <property type="entry name" value="Helical domain of apoptotic protease-activating factors"/>
    <property type="match status" value="1"/>
</dbReference>
<dbReference type="GO" id="GO:0005524">
    <property type="term" value="F:ATP binding"/>
    <property type="evidence" value="ECO:0007669"/>
    <property type="project" value="UniProtKB-KW"/>
</dbReference>
<dbReference type="GO" id="GO:0043531">
    <property type="term" value="F:ADP binding"/>
    <property type="evidence" value="ECO:0007669"/>
    <property type="project" value="InterPro"/>
</dbReference>
<gene>
    <name evidence="16" type="ORF">T459_24264</name>
</gene>
<evidence type="ECO:0000256" key="2">
    <source>
        <dbReference type="ARBA" id="ARBA00004170"/>
    </source>
</evidence>
<evidence type="ECO:0000313" key="16">
    <source>
        <dbReference type="EMBL" id="PHT73479.1"/>
    </source>
</evidence>
<evidence type="ECO:0000256" key="10">
    <source>
        <dbReference type="ARBA" id="ARBA00022821"/>
    </source>
</evidence>
<comment type="function">
    <text evidence="1">Confers resistance to late blight (Phytophthora infestans) races carrying the avirulence gene Avr1. Resistance proteins guard the plant against pathogens that contain an appropriate avirulence protein via an indirect interaction with this avirulence protein. That triggers a defense system including the hypersensitive response, which restricts the pathogen growth.</text>
</comment>
<dbReference type="PRINTS" id="PR00364">
    <property type="entry name" value="DISEASERSIST"/>
</dbReference>
<evidence type="ECO:0000256" key="6">
    <source>
        <dbReference type="ARBA" id="ARBA00022614"/>
    </source>
</evidence>
<keyword evidence="9" id="KW-0547">Nucleotide-binding</keyword>
<dbReference type="AlphaFoldDB" id="A0A2G2YUS4"/>
<keyword evidence="11" id="KW-0067">ATP-binding</keyword>
<evidence type="ECO:0000256" key="13">
    <source>
        <dbReference type="ARBA" id="ARBA00023136"/>
    </source>
</evidence>
<keyword evidence="7" id="KW-0381">Hypersensitive response</keyword>
<keyword evidence="5" id="KW-0963">Cytoplasm</keyword>
<dbReference type="InterPro" id="IPR058922">
    <property type="entry name" value="WHD_DRP"/>
</dbReference>
<evidence type="ECO:0000256" key="9">
    <source>
        <dbReference type="ARBA" id="ARBA00022741"/>
    </source>
</evidence>
<dbReference type="InterPro" id="IPR027417">
    <property type="entry name" value="P-loop_NTPase"/>
</dbReference>
<evidence type="ECO:0000313" key="17">
    <source>
        <dbReference type="Proteomes" id="UP000222542"/>
    </source>
</evidence>
<dbReference type="SUPFAM" id="SSF52058">
    <property type="entry name" value="L domain-like"/>
    <property type="match status" value="1"/>
</dbReference>
<name>A0A2G2YUS4_CAPAN</name>
<comment type="subcellular location">
    <subcellularLocation>
        <location evidence="3">Cytoplasm</location>
    </subcellularLocation>
    <subcellularLocation>
        <location evidence="2">Membrane</location>
        <topology evidence="2">Peripheral membrane protein</topology>
    </subcellularLocation>
</comment>
<dbReference type="InterPro" id="IPR002182">
    <property type="entry name" value="NB-ARC"/>
</dbReference>
<dbReference type="InterPro" id="IPR042197">
    <property type="entry name" value="Apaf_helical"/>
</dbReference>
<dbReference type="SUPFAM" id="SSF52540">
    <property type="entry name" value="P-loop containing nucleoside triphosphate hydrolases"/>
    <property type="match status" value="1"/>
</dbReference>
<dbReference type="PANTHER" id="PTHR23155">
    <property type="entry name" value="DISEASE RESISTANCE PROTEIN RP"/>
    <property type="match status" value="1"/>
</dbReference>
<protein>
    <submittedName>
        <fullName evidence="16">Uncharacterized protein</fullName>
    </submittedName>
</protein>
<dbReference type="InterPro" id="IPR036388">
    <property type="entry name" value="WH-like_DNA-bd_sf"/>
</dbReference>
<evidence type="ECO:0000256" key="7">
    <source>
        <dbReference type="ARBA" id="ARBA00022667"/>
    </source>
</evidence>
<dbReference type="Gene3D" id="1.10.10.10">
    <property type="entry name" value="Winged helix-like DNA-binding domain superfamily/Winged helix DNA-binding domain"/>
    <property type="match status" value="1"/>
</dbReference>
<dbReference type="InterPro" id="IPR032675">
    <property type="entry name" value="LRR_dom_sf"/>
</dbReference>
<dbReference type="Gramene" id="PHT73479">
    <property type="protein sequence ID" value="PHT73479"/>
    <property type="gene ID" value="T459_24264"/>
</dbReference>
<dbReference type="Gene3D" id="3.80.10.10">
    <property type="entry name" value="Ribonuclease Inhibitor"/>
    <property type="match status" value="1"/>
</dbReference>
<dbReference type="FunFam" id="1.10.10.10:FF:000322">
    <property type="entry name" value="Probable disease resistance protein At1g63360"/>
    <property type="match status" value="1"/>
</dbReference>
<comment type="caution">
    <text evidence="16">The sequence shown here is derived from an EMBL/GenBank/DDBJ whole genome shotgun (WGS) entry which is preliminary data.</text>
</comment>
<evidence type="ECO:0000256" key="8">
    <source>
        <dbReference type="ARBA" id="ARBA00022737"/>
    </source>
</evidence>
<dbReference type="GO" id="GO:0016020">
    <property type="term" value="C:membrane"/>
    <property type="evidence" value="ECO:0007669"/>
    <property type="project" value="UniProtKB-SubCell"/>
</dbReference>
<dbReference type="Proteomes" id="UP000222542">
    <property type="component" value="Unassembled WGS sequence"/>
</dbReference>
<dbReference type="GO" id="GO:0005737">
    <property type="term" value="C:cytoplasm"/>
    <property type="evidence" value="ECO:0007669"/>
    <property type="project" value="UniProtKB-SubCell"/>
</dbReference>
<evidence type="ECO:0000256" key="3">
    <source>
        <dbReference type="ARBA" id="ARBA00004496"/>
    </source>
</evidence>
<reference evidence="16 17" key="2">
    <citation type="journal article" date="2017" name="Genome Biol.">
        <title>New reference genome sequences of hot pepper reveal the massive evolution of plant disease-resistance genes by retroduplication.</title>
        <authorList>
            <person name="Kim S."/>
            <person name="Park J."/>
            <person name="Yeom S.I."/>
            <person name="Kim Y.M."/>
            <person name="Seo E."/>
            <person name="Kim K.T."/>
            <person name="Kim M.S."/>
            <person name="Lee J.M."/>
            <person name="Cheong K."/>
            <person name="Shin H.S."/>
            <person name="Kim S.B."/>
            <person name="Han K."/>
            <person name="Lee J."/>
            <person name="Park M."/>
            <person name="Lee H.A."/>
            <person name="Lee H.Y."/>
            <person name="Lee Y."/>
            <person name="Oh S."/>
            <person name="Lee J.H."/>
            <person name="Choi E."/>
            <person name="Choi E."/>
            <person name="Lee S.E."/>
            <person name="Jeon J."/>
            <person name="Kim H."/>
            <person name="Choi G."/>
            <person name="Song H."/>
            <person name="Lee J."/>
            <person name="Lee S.C."/>
            <person name="Kwon J.K."/>
            <person name="Lee H.Y."/>
            <person name="Koo N."/>
            <person name="Hong Y."/>
            <person name="Kim R.W."/>
            <person name="Kang W.H."/>
            <person name="Huh J.H."/>
            <person name="Kang B.C."/>
            <person name="Yang T.J."/>
            <person name="Lee Y.H."/>
            <person name="Bennetzen J.L."/>
            <person name="Choi D."/>
        </authorList>
    </citation>
    <scope>NUCLEOTIDE SEQUENCE [LARGE SCALE GENOMIC DNA]</scope>
    <source>
        <strain evidence="17">cv. CM334</strain>
    </source>
</reference>
<feature type="domain" description="Disease resistance protein winged helix" evidence="15">
    <location>
        <begin position="159"/>
        <end position="229"/>
    </location>
</feature>
<keyword evidence="17" id="KW-1185">Reference proteome</keyword>
<comment type="similarity">
    <text evidence="4">Belongs to the disease resistance NB-LRR family.</text>
</comment>
<dbReference type="EMBL" id="AYRZ02000009">
    <property type="protein sequence ID" value="PHT73479.1"/>
    <property type="molecule type" value="Genomic_DNA"/>
</dbReference>
<evidence type="ECO:0000256" key="12">
    <source>
        <dbReference type="ARBA" id="ARBA00023054"/>
    </source>
</evidence>
<dbReference type="GO" id="GO:0009626">
    <property type="term" value="P:plant-type hypersensitive response"/>
    <property type="evidence" value="ECO:0007669"/>
    <property type="project" value="UniProtKB-KW"/>
</dbReference>
<keyword evidence="6" id="KW-0433">Leucine-rich repeat</keyword>
<proteinExistence type="inferred from homology"/>
<accession>A0A2G2YUS4</accession>
<sequence length="513" mass="58977">MLQKSLKGKRYLIVLDDMWKTEAWDTVRLCFPCENKGNGILLTTRNTETKNLSLQMDSMGLDESWSLFKSVAFSSEALPYEFETVGKQIADECHGLPLTIAVVAGLLKSKRAIEDWRSVAKDVKLLVTNDPDERCSRVLGLSYNHLTSNLKACLLHFGIFPEDSEIPVKNLMRSWMDEGFLKLENDLEGEAEKCLQELVDRCLVLVCNKSLDGTKIRSCKVHDLIYDLCVTELQRENIFIMNDIVLGVSKCGNLSMQKLQPFKRVTGDEINYCPYGLYRALLTPVHQLIHFKLLKVLELRHIEIYNFPLQILSLIWLRYLSLQCRENLDIPPEICRLWNLQTFIVQEVQTFIVHGPSRIVKITFPEEIWGLMQLRHLKLPRFYLPDCPSESVDKIRHLDFSNLQTIAYLSARCCTKEVILGIQHVKKLGIVQDENDYGCFRDAGLFNNVHQLETLSLLYLHNRLIPASEKAFPATLKKLKLKRTFLSWSCLDIIAELTNLEVLKLMADACHGE</sequence>
<dbReference type="Pfam" id="PF23559">
    <property type="entry name" value="WHD_DRP"/>
    <property type="match status" value="1"/>
</dbReference>
<reference evidence="16 17" key="1">
    <citation type="journal article" date="2014" name="Nat. Genet.">
        <title>Genome sequence of the hot pepper provides insights into the evolution of pungency in Capsicum species.</title>
        <authorList>
            <person name="Kim S."/>
            <person name="Park M."/>
            <person name="Yeom S.I."/>
            <person name="Kim Y.M."/>
            <person name="Lee J.M."/>
            <person name="Lee H.A."/>
            <person name="Seo E."/>
            <person name="Choi J."/>
            <person name="Cheong K."/>
            <person name="Kim K.T."/>
            <person name="Jung K."/>
            <person name="Lee G.W."/>
            <person name="Oh S.K."/>
            <person name="Bae C."/>
            <person name="Kim S.B."/>
            <person name="Lee H.Y."/>
            <person name="Kim S.Y."/>
            <person name="Kim M.S."/>
            <person name="Kang B.C."/>
            <person name="Jo Y.D."/>
            <person name="Yang H.B."/>
            <person name="Jeong H.J."/>
            <person name="Kang W.H."/>
            <person name="Kwon J.K."/>
            <person name="Shin C."/>
            <person name="Lim J.Y."/>
            <person name="Park J.H."/>
            <person name="Huh J.H."/>
            <person name="Kim J.S."/>
            <person name="Kim B.D."/>
            <person name="Cohen O."/>
            <person name="Paran I."/>
            <person name="Suh M.C."/>
            <person name="Lee S.B."/>
            <person name="Kim Y.K."/>
            <person name="Shin Y."/>
            <person name="Noh S.J."/>
            <person name="Park J."/>
            <person name="Seo Y.S."/>
            <person name="Kwon S.Y."/>
            <person name="Kim H.A."/>
            <person name="Park J.M."/>
            <person name="Kim H.J."/>
            <person name="Choi S.B."/>
            <person name="Bosland P.W."/>
            <person name="Reeves G."/>
            <person name="Jo S.H."/>
            <person name="Lee B.W."/>
            <person name="Cho H.T."/>
            <person name="Choi H.S."/>
            <person name="Lee M.S."/>
            <person name="Yu Y."/>
            <person name="Do Choi Y."/>
            <person name="Park B.S."/>
            <person name="van Deynze A."/>
            <person name="Ashrafi H."/>
            <person name="Hill T."/>
            <person name="Kim W.T."/>
            <person name="Pai H.S."/>
            <person name="Ahn H.K."/>
            <person name="Yeam I."/>
            <person name="Giovannoni J.J."/>
            <person name="Rose J.K."/>
            <person name="Sorensen I."/>
            <person name="Lee S.J."/>
            <person name="Kim R.W."/>
            <person name="Choi I.Y."/>
            <person name="Choi B.S."/>
            <person name="Lim J.S."/>
            <person name="Lee Y.H."/>
            <person name="Choi D."/>
        </authorList>
    </citation>
    <scope>NUCLEOTIDE SEQUENCE [LARGE SCALE GENOMIC DNA]</scope>
    <source>
        <strain evidence="17">cv. CM334</strain>
    </source>
</reference>
<keyword evidence="8" id="KW-0677">Repeat</keyword>
<evidence type="ECO:0000256" key="1">
    <source>
        <dbReference type="ARBA" id="ARBA00002074"/>
    </source>
</evidence>
<dbReference type="Gene3D" id="3.40.50.300">
    <property type="entry name" value="P-loop containing nucleotide triphosphate hydrolases"/>
    <property type="match status" value="1"/>
</dbReference>
<keyword evidence="13" id="KW-0472">Membrane</keyword>
<evidence type="ECO:0000256" key="4">
    <source>
        <dbReference type="ARBA" id="ARBA00008894"/>
    </source>
</evidence>
<evidence type="ECO:0000256" key="5">
    <source>
        <dbReference type="ARBA" id="ARBA00022490"/>
    </source>
</evidence>
<keyword evidence="12" id="KW-0175">Coiled coil</keyword>
<dbReference type="PANTHER" id="PTHR23155:SF1152">
    <property type="entry name" value="AAA+ ATPASE DOMAIN-CONTAINING PROTEIN"/>
    <property type="match status" value="1"/>
</dbReference>
<evidence type="ECO:0000259" key="14">
    <source>
        <dbReference type="Pfam" id="PF00931"/>
    </source>
</evidence>
<dbReference type="Pfam" id="PF00931">
    <property type="entry name" value="NB-ARC"/>
    <property type="match status" value="1"/>
</dbReference>
<dbReference type="InterPro" id="IPR044974">
    <property type="entry name" value="Disease_R_plants"/>
</dbReference>
<feature type="domain" description="NB-ARC" evidence="14">
    <location>
        <begin position="1"/>
        <end position="76"/>
    </location>
</feature>